<evidence type="ECO:0000256" key="2">
    <source>
        <dbReference type="ARBA" id="ARBA00022679"/>
    </source>
</evidence>
<protein>
    <recommendedName>
        <fullName evidence="10">Poly [ADP-ribose] polymerase</fullName>
    </recommendedName>
</protein>
<feature type="coiled-coil region" evidence="5">
    <location>
        <begin position="747"/>
        <end position="785"/>
    </location>
</feature>
<evidence type="ECO:0000313" key="8">
    <source>
        <dbReference type="EMBL" id="CAG9327806.1"/>
    </source>
</evidence>
<name>A0AAU9JNE1_9CILI</name>
<dbReference type="InterPro" id="IPR009060">
    <property type="entry name" value="UBA-like_sf"/>
</dbReference>
<evidence type="ECO:0000256" key="3">
    <source>
        <dbReference type="ARBA" id="ARBA00022695"/>
    </source>
</evidence>
<evidence type="ECO:0008006" key="10">
    <source>
        <dbReference type="Google" id="ProtNLM"/>
    </source>
</evidence>
<keyword evidence="1" id="KW-0328">Glycosyltransferase</keyword>
<sequence>MDDEIITSSFFEWIEANEDTYDYPILFNSAEHLVLTFTLDNNLIKFDFQEVSATSSSSSAPIKSWIEWVNSYLNDRAGEILTGEINLGQILDKVIKKYSEFKEFDSDQEGFSDEGEEEEDMDIDYRQEIIRANQVEEIKNAQRYGKGDHSMEGIAEYAEKHFIFQEAQRAVELLESTFQRCPQLRHSCKIYNYPALCNIRIELDLAFLDISDSVMNMLGLNYDNPLTISMTISEIKLVQSLEETQWTTSLLGSLGFEVLQGGSMDSYGCREYILGRVRKFRDDTYNCIKAHDYLPSVLALSRENSVEPDSKGIEHADILEMIEMGFSEQQSVAALRIARKNKDVAIDMLTGGMNLGYGVDFQDVIIPCDNFFYNLLFYIRDRLQKCTNYCFICYKKHEFESMRLRPCAQEICEFRFEEISGLSLYAELRSNMDLAMLDLSLAAEALTSPRALTIFEPFPSFMLKSNQIRGKAGFLSKGSVTYSSDMDSNKDINLLQQIFRAMPHPSALLEQSHDENTLREALTTMLGENGTLGYKIMRYIVATNRLMLVNLTGNNRIKQLDRVQQYFVTNHPAEVERAFQAKKKQNGSFFAFHGSAIENWYSILRNGIRNLSNTHMMTCGAAYGAGVYCAENIATSLGYTRMSAGNCIWPHGNLHCSSKGCMAILEAINKSANKSSGSGIYVVQDDTDVIIRYLLIFSQSDIGGVSVNVSDLGLDKHYKNFSESLKIRAQEIKQQRIKSAVERSLKKEQEEQRARKHYEEYKVIKKEAEEQDHHLDSKLSSLEKAYAGQGSTTSNKRILQEYKYLQKSKECKGLTVEFEGGSNIYIWLVHLDMNKFEIPNELSQDFEAYAKRYSREKEMLFEVRFDSNFPFNPPFVRVIRPRFAFRTGHITVGGSICMQSLTSSGWIPVRTVESIFIEILFNMAEGGAKLDATQAHIDYTLSEAQDAFNRVARDHKWI</sequence>
<evidence type="ECO:0000256" key="1">
    <source>
        <dbReference type="ARBA" id="ARBA00022676"/>
    </source>
</evidence>
<evidence type="ECO:0000259" key="7">
    <source>
        <dbReference type="PROSITE" id="PS50127"/>
    </source>
</evidence>
<dbReference type="Gene3D" id="1.10.8.10">
    <property type="entry name" value="DNA helicase RuvA subunit, C-terminal domain"/>
    <property type="match status" value="1"/>
</dbReference>
<dbReference type="Proteomes" id="UP001162131">
    <property type="component" value="Unassembled WGS sequence"/>
</dbReference>
<dbReference type="InterPro" id="IPR012317">
    <property type="entry name" value="Poly(ADP-ribose)pol_cat_dom"/>
</dbReference>
<keyword evidence="2" id="KW-0808">Transferase</keyword>
<dbReference type="InterPro" id="IPR016135">
    <property type="entry name" value="UBQ-conjugating_enzyme/RWD"/>
</dbReference>
<dbReference type="GO" id="GO:0003950">
    <property type="term" value="F:NAD+ poly-ADP-ribosyltransferase activity"/>
    <property type="evidence" value="ECO:0007669"/>
    <property type="project" value="InterPro"/>
</dbReference>
<dbReference type="Pfam" id="PF00627">
    <property type="entry name" value="UBA"/>
    <property type="match status" value="1"/>
</dbReference>
<evidence type="ECO:0000256" key="5">
    <source>
        <dbReference type="SAM" id="Coils"/>
    </source>
</evidence>
<dbReference type="PROSITE" id="PS50030">
    <property type="entry name" value="UBA"/>
    <property type="match status" value="1"/>
</dbReference>
<evidence type="ECO:0000313" key="9">
    <source>
        <dbReference type="Proteomes" id="UP001162131"/>
    </source>
</evidence>
<keyword evidence="3" id="KW-0548">Nucleotidyltransferase</keyword>
<accession>A0AAU9JNE1</accession>
<dbReference type="PROSITE" id="PS50127">
    <property type="entry name" value="UBC_2"/>
    <property type="match status" value="1"/>
</dbReference>
<dbReference type="SMART" id="SM00165">
    <property type="entry name" value="UBA"/>
    <property type="match status" value="1"/>
</dbReference>
<reference evidence="8" key="1">
    <citation type="submission" date="2021-09" db="EMBL/GenBank/DDBJ databases">
        <authorList>
            <consortium name="AG Swart"/>
            <person name="Singh M."/>
            <person name="Singh A."/>
            <person name="Seah K."/>
            <person name="Emmerich C."/>
        </authorList>
    </citation>
    <scope>NUCLEOTIDE SEQUENCE</scope>
    <source>
        <strain evidence="8">ATCC30299</strain>
    </source>
</reference>
<comment type="caution">
    <text evidence="8">The sequence shown here is derived from an EMBL/GenBank/DDBJ whole genome shotgun (WGS) entry which is preliminary data.</text>
</comment>
<dbReference type="Pfam" id="PF00644">
    <property type="entry name" value="PARP"/>
    <property type="match status" value="1"/>
</dbReference>
<dbReference type="GO" id="GO:0016779">
    <property type="term" value="F:nucleotidyltransferase activity"/>
    <property type="evidence" value="ECO:0007669"/>
    <property type="project" value="UniProtKB-KW"/>
</dbReference>
<dbReference type="PANTHER" id="PTHR21328">
    <property type="entry name" value="POLY ADP-RIBOSE POLYMERASE FAMILY, MEMBER PARP"/>
    <property type="match status" value="1"/>
</dbReference>
<evidence type="ECO:0000256" key="4">
    <source>
        <dbReference type="ARBA" id="ARBA00023027"/>
    </source>
</evidence>
<gene>
    <name evidence="8" type="ORF">BSTOLATCC_MIC44434</name>
</gene>
<dbReference type="Gene3D" id="3.10.110.10">
    <property type="entry name" value="Ubiquitin Conjugating Enzyme"/>
    <property type="match status" value="1"/>
</dbReference>
<dbReference type="SUPFAM" id="SSF46934">
    <property type="entry name" value="UBA-like"/>
    <property type="match status" value="1"/>
</dbReference>
<feature type="domain" description="UBA" evidence="6">
    <location>
        <begin position="307"/>
        <end position="352"/>
    </location>
</feature>
<organism evidence="8 9">
    <name type="scientific">Blepharisma stoltei</name>
    <dbReference type="NCBI Taxonomy" id="1481888"/>
    <lineage>
        <taxon>Eukaryota</taxon>
        <taxon>Sar</taxon>
        <taxon>Alveolata</taxon>
        <taxon>Ciliophora</taxon>
        <taxon>Postciliodesmatophora</taxon>
        <taxon>Heterotrichea</taxon>
        <taxon>Heterotrichida</taxon>
        <taxon>Blepharismidae</taxon>
        <taxon>Blepharisma</taxon>
    </lineage>
</organism>
<dbReference type="Pfam" id="PF00179">
    <property type="entry name" value="UQ_con"/>
    <property type="match status" value="1"/>
</dbReference>
<evidence type="ECO:0000259" key="6">
    <source>
        <dbReference type="PROSITE" id="PS50030"/>
    </source>
</evidence>
<dbReference type="SMART" id="SM00212">
    <property type="entry name" value="UBCc"/>
    <property type="match status" value="1"/>
</dbReference>
<dbReference type="InterPro" id="IPR015940">
    <property type="entry name" value="UBA"/>
</dbReference>
<keyword evidence="9" id="KW-1185">Reference proteome</keyword>
<feature type="domain" description="UBC core" evidence="7">
    <location>
        <begin position="793"/>
        <end position="958"/>
    </location>
</feature>
<dbReference type="InterPro" id="IPR000608">
    <property type="entry name" value="UBC"/>
</dbReference>
<proteinExistence type="predicted"/>
<dbReference type="EMBL" id="CAJZBQ010000044">
    <property type="protein sequence ID" value="CAG9327806.1"/>
    <property type="molecule type" value="Genomic_DNA"/>
</dbReference>
<keyword evidence="5" id="KW-0175">Coiled coil</keyword>
<dbReference type="Gene3D" id="3.90.228.10">
    <property type="match status" value="1"/>
</dbReference>
<dbReference type="SUPFAM" id="SSF54495">
    <property type="entry name" value="UBC-like"/>
    <property type="match status" value="1"/>
</dbReference>
<dbReference type="AlphaFoldDB" id="A0AAU9JNE1"/>
<dbReference type="SUPFAM" id="SSF56399">
    <property type="entry name" value="ADP-ribosylation"/>
    <property type="match status" value="1"/>
</dbReference>
<dbReference type="CDD" id="cd23802">
    <property type="entry name" value="UBCc_UBE2Q"/>
    <property type="match status" value="1"/>
</dbReference>
<dbReference type="InterPro" id="IPR051838">
    <property type="entry name" value="ARTD_PARP"/>
</dbReference>
<keyword evidence="4" id="KW-0520">NAD</keyword>